<feature type="compositionally biased region" description="Basic and acidic residues" evidence="1">
    <location>
        <begin position="94"/>
        <end position="110"/>
    </location>
</feature>
<dbReference type="STRING" id="5364.A0A5C3MMM2"/>
<reference evidence="2 3" key="1">
    <citation type="journal article" date="2019" name="Nat. Ecol. Evol.">
        <title>Megaphylogeny resolves global patterns of mushroom evolution.</title>
        <authorList>
            <person name="Varga T."/>
            <person name="Krizsan K."/>
            <person name="Foldi C."/>
            <person name="Dima B."/>
            <person name="Sanchez-Garcia M."/>
            <person name="Sanchez-Ramirez S."/>
            <person name="Szollosi G.J."/>
            <person name="Szarkandi J.G."/>
            <person name="Papp V."/>
            <person name="Albert L."/>
            <person name="Andreopoulos W."/>
            <person name="Angelini C."/>
            <person name="Antonin V."/>
            <person name="Barry K.W."/>
            <person name="Bougher N.L."/>
            <person name="Buchanan P."/>
            <person name="Buyck B."/>
            <person name="Bense V."/>
            <person name="Catcheside P."/>
            <person name="Chovatia M."/>
            <person name="Cooper J."/>
            <person name="Damon W."/>
            <person name="Desjardin D."/>
            <person name="Finy P."/>
            <person name="Geml J."/>
            <person name="Haridas S."/>
            <person name="Hughes K."/>
            <person name="Justo A."/>
            <person name="Karasinski D."/>
            <person name="Kautmanova I."/>
            <person name="Kiss B."/>
            <person name="Kocsube S."/>
            <person name="Kotiranta H."/>
            <person name="LaButti K.M."/>
            <person name="Lechner B.E."/>
            <person name="Liimatainen K."/>
            <person name="Lipzen A."/>
            <person name="Lukacs Z."/>
            <person name="Mihaltcheva S."/>
            <person name="Morgado L.N."/>
            <person name="Niskanen T."/>
            <person name="Noordeloos M.E."/>
            <person name="Ohm R.A."/>
            <person name="Ortiz-Santana B."/>
            <person name="Ovrebo C."/>
            <person name="Racz N."/>
            <person name="Riley R."/>
            <person name="Savchenko A."/>
            <person name="Shiryaev A."/>
            <person name="Soop K."/>
            <person name="Spirin V."/>
            <person name="Szebenyi C."/>
            <person name="Tomsovsky M."/>
            <person name="Tulloss R.E."/>
            <person name="Uehling J."/>
            <person name="Grigoriev I.V."/>
            <person name="Vagvolgyi C."/>
            <person name="Papp T."/>
            <person name="Martin F.M."/>
            <person name="Miettinen O."/>
            <person name="Hibbett D.S."/>
            <person name="Nagy L.G."/>
        </authorList>
    </citation>
    <scope>NUCLEOTIDE SEQUENCE [LARGE SCALE GENOMIC DNA]</scope>
    <source>
        <strain evidence="2 3">OMC1185</strain>
    </source>
</reference>
<dbReference type="EMBL" id="ML213551">
    <property type="protein sequence ID" value="TFK45238.1"/>
    <property type="molecule type" value="Genomic_DNA"/>
</dbReference>
<dbReference type="OrthoDB" id="1667110at2759"/>
<evidence type="ECO:0000313" key="3">
    <source>
        <dbReference type="Proteomes" id="UP000305948"/>
    </source>
</evidence>
<feature type="compositionally biased region" description="Basic residues" evidence="1">
    <location>
        <begin position="111"/>
        <end position="124"/>
    </location>
</feature>
<dbReference type="AlphaFoldDB" id="A0A5C3MMM2"/>
<gene>
    <name evidence="2" type="ORF">OE88DRAFT_1649467</name>
</gene>
<protein>
    <submittedName>
        <fullName evidence="2">Uncharacterized protein</fullName>
    </submittedName>
</protein>
<keyword evidence="3" id="KW-1185">Reference proteome</keyword>
<organism evidence="2 3">
    <name type="scientific">Heliocybe sulcata</name>
    <dbReference type="NCBI Taxonomy" id="5364"/>
    <lineage>
        <taxon>Eukaryota</taxon>
        <taxon>Fungi</taxon>
        <taxon>Dikarya</taxon>
        <taxon>Basidiomycota</taxon>
        <taxon>Agaricomycotina</taxon>
        <taxon>Agaricomycetes</taxon>
        <taxon>Gloeophyllales</taxon>
        <taxon>Gloeophyllaceae</taxon>
        <taxon>Heliocybe</taxon>
    </lineage>
</organism>
<evidence type="ECO:0000256" key="1">
    <source>
        <dbReference type="SAM" id="MobiDB-lite"/>
    </source>
</evidence>
<sequence length="197" mass="22664">MKSQVCNISNSIKVALDFLSVADLPPTECVGQELRIQRIITDWGEDVLHFYDVLWYAWLSLSQQMKFRGNAVIDYACDPTDDVITDPEPMLVDQEEHPTSSGADHKIEKRMQKRKERRIRRKAQQKQAPRSSQPDRDFLCPVPLPACERMGFGQTGLVHHLVEKHKLCLEKGEARSLRMLPKKEFLESLHAVICRPS</sequence>
<feature type="region of interest" description="Disordered" evidence="1">
    <location>
        <begin position="86"/>
        <end position="137"/>
    </location>
</feature>
<accession>A0A5C3MMM2</accession>
<dbReference type="Proteomes" id="UP000305948">
    <property type="component" value="Unassembled WGS sequence"/>
</dbReference>
<proteinExistence type="predicted"/>
<name>A0A5C3MMM2_9AGAM</name>
<evidence type="ECO:0000313" key="2">
    <source>
        <dbReference type="EMBL" id="TFK45238.1"/>
    </source>
</evidence>